<organism evidence="10 11">
    <name type="scientific">Candida boidinii</name>
    <name type="common">Yeast</name>
    <dbReference type="NCBI Taxonomy" id="5477"/>
    <lineage>
        <taxon>Eukaryota</taxon>
        <taxon>Fungi</taxon>
        <taxon>Dikarya</taxon>
        <taxon>Ascomycota</taxon>
        <taxon>Saccharomycotina</taxon>
        <taxon>Pichiomycetes</taxon>
        <taxon>Pichiales</taxon>
        <taxon>Pichiaceae</taxon>
        <taxon>Ogataea</taxon>
        <taxon>Ogataea/Candida clade</taxon>
    </lineage>
</organism>
<dbReference type="EMBL" id="BSXN01000252">
    <property type="protein sequence ID" value="GME67790.1"/>
    <property type="molecule type" value="Genomic_DNA"/>
</dbReference>
<reference evidence="10" key="1">
    <citation type="submission" date="2023-04" db="EMBL/GenBank/DDBJ databases">
        <title>Candida boidinii NBRC 10035.</title>
        <authorList>
            <person name="Ichikawa N."/>
            <person name="Sato H."/>
            <person name="Tonouchi N."/>
        </authorList>
    </citation>
    <scope>NUCLEOTIDE SEQUENCE</scope>
    <source>
        <strain evidence="10">NBRC 10035</strain>
    </source>
</reference>
<keyword evidence="7" id="KW-0539">Nucleus</keyword>
<evidence type="ECO:0000256" key="8">
    <source>
        <dbReference type="ARBA" id="ARBA00044354"/>
    </source>
</evidence>
<dbReference type="SUPFAM" id="SSF69572">
    <property type="entry name" value="Activating enzymes of the ubiquitin-like proteins"/>
    <property type="match status" value="1"/>
</dbReference>
<dbReference type="PANTHER" id="PTHR10953:SF162">
    <property type="entry name" value="SUMO-ACTIVATING ENZYME SUBUNIT 1"/>
    <property type="match status" value="1"/>
</dbReference>
<gene>
    <name evidence="10" type="ORF">Cboi02_000115500</name>
</gene>
<dbReference type="GO" id="GO:0005737">
    <property type="term" value="C:cytoplasm"/>
    <property type="evidence" value="ECO:0007669"/>
    <property type="project" value="UniProtKB-SubCell"/>
</dbReference>
<evidence type="ECO:0000256" key="5">
    <source>
        <dbReference type="ARBA" id="ARBA00022490"/>
    </source>
</evidence>
<sequence length="364" mass="41326">MTEDADVINSQDKNLSKDEIALYDRQIRLWGVEAQRRMRNARVLIINLTSVAVEITKNLMLGGIGSLSIIDNSVVLPQDLNCNFFIDSQSIGLNKLDASKTRIQDLNLRVDLKTFIEDWESKDKNWFNSFDLVIGTGLDKLQLIKLNNITRDLKLPLYSTSTHGLYGYIFVDLIEHESTVKKSKGNIPRKIGPINSVSEIVKVHSYSTENDQEMESFIVLNKYRKIEDIFQDSNESSSNLLKEFYPSVKKLKKINGCLPILLSLLEFKSMLNIDINEVNINSNELKLKSQEICDKLGLDSKILITDELINEISRQAFTEFQPVSAIIGGAVSQDVINMFGKRENPINNFLIFDGPKSEMPIFVL</sequence>
<evidence type="ECO:0000256" key="7">
    <source>
        <dbReference type="ARBA" id="ARBA00023242"/>
    </source>
</evidence>
<dbReference type="Gene3D" id="3.40.50.720">
    <property type="entry name" value="NAD(P)-binding Rossmann-like Domain"/>
    <property type="match status" value="1"/>
</dbReference>
<dbReference type="InterPro" id="IPR000011">
    <property type="entry name" value="UBQ/SUMO-activ_enz_E1-like"/>
</dbReference>
<dbReference type="InterPro" id="IPR000594">
    <property type="entry name" value="ThiF_NAD_FAD-bd"/>
</dbReference>
<evidence type="ECO:0000313" key="10">
    <source>
        <dbReference type="EMBL" id="GME67790.1"/>
    </source>
</evidence>
<dbReference type="PRINTS" id="PR01849">
    <property type="entry name" value="UBIQUITINACT"/>
</dbReference>
<comment type="subcellular location">
    <subcellularLocation>
        <location evidence="2">Cytoplasm</location>
    </subcellularLocation>
    <subcellularLocation>
        <location evidence="1">Nucleus</location>
    </subcellularLocation>
</comment>
<keyword evidence="5" id="KW-0963">Cytoplasm</keyword>
<name>A0A9W6SWL1_CANBO</name>
<keyword evidence="6" id="KW-0833">Ubl conjugation pathway</keyword>
<dbReference type="PANTHER" id="PTHR10953">
    <property type="entry name" value="UBIQUITIN-ACTIVATING ENZYME E1"/>
    <property type="match status" value="1"/>
</dbReference>
<comment type="similarity">
    <text evidence="4">Belongs to the ubiquitin-activating E1 family.</text>
</comment>
<protein>
    <recommendedName>
        <fullName evidence="8">Ubiquitin-like 1-activating enzyme E1A</fullName>
    </recommendedName>
</protein>
<dbReference type="InterPro" id="IPR045886">
    <property type="entry name" value="ThiF/MoeB/HesA"/>
</dbReference>
<dbReference type="GO" id="GO:0031510">
    <property type="term" value="C:SUMO activating enzyme complex"/>
    <property type="evidence" value="ECO:0007669"/>
    <property type="project" value="TreeGrafter"/>
</dbReference>
<keyword evidence="11" id="KW-1185">Reference proteome</keyword>
<evidence type="ECO:0000256" key="6">
    <source>
        <dbReference type="ARBA" id="ARBA00022786"/>
    </source>
</evidence>
<proteinExistence type="inferred from homology"/>
<accession>A0A9W6SWL1</accession>
<evidence type="ECO:0000313" key="11">
    <source>
        <dbReference type="Proteomes" id="UP001165120"/>
    </source>
</evidence>
<dbReference type="Proteomes" id="UP001165120">
    <property type="component" value="Unassembled WGS sequence"/>
</dbReference>
<dbReference type="GO" id="GO:0016925">
    <property type="term" value="P:protein sumoylation"/>
    <property type="evidence" value="ECO:0007669"/>
    <property type="project" value="TreeGrafter"/>
</dbReference>
<comment type="caution">
    <text evidence="10">The sequence shown here is derived from an EMBL/GenBank/DDBJ whole genome shotgun (WGS) entry which is preliminary data.</text>
</comment>
<evidence type="ECO:0000256" key="4">
    <source>
        <dbReference type="ARBA" id="ARBA00005673"/>
    </source>
</evidence>
<comment type="pathway">
    <text evidence="3">Protein modification; protein sumoylation.</text>
</comment>
<evidence type="ECO:0000256" key="2">
    <source>
        <dbReference type="ARBA" id="ARBA00004496"/>
    </source>
</evidence>
<dbReference type="InterPro" id="IPR035985">
    <property type="entry name" value="Ubiquitin-activating_enz"/>
</dbReference>
<feature type="domain" description="THIF-type NAD/FAD binding fold" evidence="9">
    <location>
        <begin position="23"/>
        <end position="360"/>
    </location>
</feature>
<evidence type="ECO:0000256" key="1">
    <source>
        <dbReference type="ARBA" id="ARBA00004123"/>
    </source>
</evidence>
<dbReference type="AlphaFoldDB" id="A0A9W6SWL1"/>
<evidence type="ECO:0000259" key="9">
    <source>
        <dbReference type="Pfam" id="PF00899"/>
    </source>
</evidence>
<dbReference type="Pfam" id="PF00899">
    <property type="entry name" value="ThiF"/>
    <property type="match status" value="1"/>
</dbReference>
<dbReference type="GO" id="GO:0019948">
    <property type="term" value="F:SUMO activating enzyme activity"/>
    <property type="evidence" value="ECO:0007669"/>
    <property type="project" value="TreeGrafter"/>
</dbReference>
<evidence type="ECO:0000256" key="3">
    <source>
        <dbReference type="ARBA" id="ARBA00004718"/>
    </source>
</evidence>